<sequence length="232" mass="24913">MTPIRVLLADDHEVVRTGLRTLFDGHPDIEVVGDTADGAEAVRRTLELRPDVAVMDFSMPGLTGAGAAGRLRAAAPETKVLVVSAYEDHGFVSQALQAGARGYVLKRSAAEELVQALRAVAAGGVYLEPRLAAQLAEGPAAAPPDSAEALSQREHEVLRLLALGYANKEIGARLRISVKTVETYKTRGMEKLNLRSRVELVRYAFERGWLRAADREAPGTGQQMADVPSAFS</sequence>
<dbReference type="SUPFAM" id="SSF52172">
    <property type="entry name" value="CheY-like"/>
    <property type="match status" value="1"/>
</dbReference>
<dbReference type="RefSeq" id="WP_010033532.1">
    <property type="nucleotide sequence ID" value="NZ_CP025958.1"/>
</dbReference>
<accession>A0A2Z3GWV1</accession>
<dbReference type="SMART" id="SM00421">
    <property type="entry name" value="HTH_LUXR"/>
    <property type="match status" value="1"/>
</dbReference>
<evidence type="ECO:0000259" key="5">
    <source>
        <dbReference type="PROSITE" id="PS50110"/>
    </source>
</evidence>
<dbReference type="InterPro" id="IPR011006">
    <property type="entry name" value="CheY-like_superfamily"/>
</dbReference>
<dbReference type="SMART" id="SM00448">
    <property type="entry name" value="REC"/>
    <property type="match status" value="1"/>
</dbReference>
<evidence type="ECO:0000259" key="4">
    <source>
        <dbReference type="PROSITE" id="PS50043"/>
    </source>
</evidence>
<reference evidence="6 7" key="1">
    <citation type="submission" date="2018-01" db="EMBL/GenBank/DDBJ databases">
        <title>G. obscuriglobus.</title>
        <authorList>
            <person name="Franke J."/>
            <person name="Blomberg W."/>
            <person name="Selmecki A."/>
        </authorList>
    </citation>
    <scope>NUCLEOTIDE SEQUENCE [LARGE SCALE GENOMIC DNA]</scope>
    <source>
        <strain evidence="6 7">DSM 5831</strain>
    </source>
</reference>
<dbReference type="Pfam" id="PF00072">
    <property type="entry name" value="Response_reg"/>
    <property type="match status" value="1"/>
</dbReference>
<dbReference type="AlphaFoldDB" id="A0A2Z3GWV1"/>
<feature type="domain" description="HTH luxR-type" evidence="4">
    <location>
        <begin position="143"/>
        <end position="208"/>
    </location>
</feature>
<feature type="modified residue" description="4-aspartylphosphate" evidence="3">
    <location>
        <position position="56"/>
    </location>
</feature>
<name>A0A2Z3GWV1_9BACT</name>
<dbReference type="CDD" id="cd17535">
    <property type="entry name" value="REC_NarL-like"/>
    <property type="match status" value="1"/>
</dbReference>
<proteinExistence type="predicted"/>
<dbReference type="GO" id="GO:0003677">
    <property type="term" value="F:DNA binding"/>
    <property type="evidence" value="ECO:0007669"/>
    <property type="project" value="UniProtKB-KW"/>
</dbReference>
<dbReference type="PANTHER" id="PTHR43214:SF43">
    <property type="entry name" value="TWO-COMPONENT RESPONSE REGULATOR"/>
    <property type="match status" value="1"/>
</dbReference>
<keyword evidence="2 6" id="KW-0238">DNA-binding</keyword>
<dbReference type="PANTHER" id="PTHR43214">
    <property type="entry name" value="TWO-COMPONENT RESPONSE REGULATOR"/>
    <property type="match status" value="1"/>
</dbReference>
<dbReference type="GO" id="GO:0006355">
    <property type="term" value="P:regulation of DNA-templated transcription"/>
    <property type="evidence" value="ECO:0007669"/>
    <property type="project" value="InterPro"/>
</dbReference>
<dbReference type="PROSITE" id="PS50043">
    <property type="entry name" value="HTH_LUXR_2"/>
    <property type="match status" value="1"/>
</dbReference>
<dbReference type="CDD" id="cd06170">
    <property type="entry name" value="LuxR_C_like"/>
    <property type="match status" value="1"/>
</dbReference>
<protein>
    <submittedName>
        <fullName evidence="6">DNA-binding response regulator</fullName>
    </submittedName>
</protein>
<evidence type="ECO:0000256" key="3">
    <source>
        <dbReference type="PROSITE-ProRule" id="PRU00169"/>
    </source>
</evidence>
<keyword evidence="7" id="KW-1185">Reference proteome</keyword>
<dbReference type="InterPro" id="IPR001789">
    <property type="entry name" value="Sig_transdc_resp-reg_receiver"/>
</dbReference>
<keyword evidence="1 3" id="KW-0597">Phosphoprotein</keyword>
<dbReference type="Proteomes" id="UP000245802">
    <property type="component" value="Chromosome"/>
</dbReference>
<dbReference type="InterPro" id="IPR058245">
    <property type="entry name" value="NreC/VraR/RcsB-like_REC"/>
</dbReference>
<evidence type="ECO:0000256" key="1">
    <source>
        <dbReference type="ARBA" id="ARBA00022553"/>
    </source>
</evidence>
<dbReference type="PROSITE" id="PS50110">
    <property type="entry name" value="RESPONSE_REGULATORY"/>
    <property type="match status" value="1"/>
</dbReference>
<feature type="domain" description="Response regulatory" evidence="5">
    <location>
        <begin position="5"/>
        <end position="121"/>
    </location>
</feature>
<dbReference type="SUPFAM" id="SSF46894">
    <property type="entry name" value="C-terminal effector domain of the bipartite response regulators"/>
    <property type="match status" value="1"/>
</dbReference>
<dbReference type="PRINTS" id="PR00038">
    <property type="entry name" value="HTHLUXR"/>
</dbReference>
<evidence type="ECO:0000313" key="7">
    <source>
        <dbReference type="Proteomes" id="UP000245802"/>
    </source>
</evidence>
<gene>
    <name evidence="6" type="ORF">C1280_08675</name>
</gene>
<dbReference type="Gene3D" id="3.40.50.2300">
    <property type="match status" value="1"/>
</dbReference>
<dbReference type="EMBL" id="CP025958">
    <property type="protein sequence ID" value="AWM37091.1"/>
    <property type="molecule type" value="Genomic_DNA"/>
</dbReference>
<dbReference type="InterPro" id="IPR000792">
    <property type="entry name" value="Tscrpt_reg_LuxR_C"/>
</dbReference>
<dbReference type="InterPro" id="IPR016032">
    <property type="entry name" value="Sig_transdc_resp-reg_C-effctor"/>
</dbReference>
<dbReference type="OrthoDB" id="259454at2"/>
<dbReference type="Pfam" id="PF00196">
    <property type="entry name" value="GerE"/>
    <property type="match status" value="1"/>
</dbReference>
<dbReference type="KEGG" id="gog:C1280_08675"/>
<dbReference type="InterPro" id="IPR039420">
    <property type="entry name" value="WalR-like"/>
</dbReference>
<evidence type="ECO:0000256" key="2">
    <source>
        <dbReference type="ARBA" id="ARBA00023125"/>
    </source>
</evidence>
<organism evidence="6 7">
    <name type="scientific">Gemmata obscuriglobus</name>
    <dbReference type="NCBI Taxonomy" id="114"/>
    <lineage>
        <taxon>Bacteria</taxon>
        <taxon>Pseudomonadati</taxon>
        <taxon>Planctomycetota</taxon>
        <taxon>Planctomycetia</taxon>
        <taxon>Gemmatales</taxon>
        <taxon>Gemmataceae</taxon>
        <taxon>Gemmata</taxon>
    </lineage>
</organism>
<dbReference type="GO" id="GO:0000160">
    <property type="term" value="P:phosphorelay signal transduction system"/>
    <property type="evidence" value="ECO:0007669"/>
    <property type="project" value="InterPro"/>
</dbReference>
<evidence type="ECO:0000313" key="6">
    <source>
        <dbReference type="EMBL" id="AWM37091.1"/>
    </source>
</evidence>